<dbReference type="InterPro" id="IPR050303">
    <property type="entry name" value="GatZ_KbaZ_carbometab"/>
</dbReference>
<evidence type="ECO:0000313" key="9">
    <source>
        <dbReference type="EMBL" id="VYT31690.1"/>
    </source>
</evidence>
<organism evidence="9">
    <name type="scientific">Anaerostipes caccae</name>
    <dbReference type="NCBI Taxonomy" id="105841"/>
    <lineage>
        <taxon>Bacteria</taxon>
        <taxon>Bacillati</taxon>
        <taxon>Bacillota</taxon>
        <taxon>Clostridia</taxon>
        <taxon>Lachnospirales</taxon>
        <taxon>Lachnospiraceae</taxon>
        <taxon>Anaerostipes</taxon>
    </lineage>
</organism>
<dbReference type="InterPro" id="IPR004700">
    <property type="entry name" value="PTS_IIC_man"/>
</dbReference>
<protein>
    <submittedName>
        <fullName evidence="9">N-acetylgalactosamine permease IIC component 1</fullName>
    </submittedName>
</protein>
<dbReference type="RefSeq" id="WP_006568727.1">
    <property type="nucleotide sequence ID" value="NZ_BAABRZ010000002.1"/>
</dbReference>
<dbReference type="Pfam" id="PF03609">
    <property type="entry name" value="EII-Sor"/>
    <property type="match status" value="1"/>
</dbReference>
<evidence type="ECO:0000256" key="5">
    <source>
        <dbReference type="ARBA" id="ARBA00022683"/>
    </source>
</evidence>
<gene>
    <name evidence="9" type="primary">agaC_4</name>
    <name evidence="9" type="ORF">ACLFYP115_02656</name>
</gene>
<keyword evidence="3" id="KW-1003">Cell membrane</keyword>
<evidence type="ECO:0000256" key="6">
    <source>
        <dbReference type="ARBA" id="ARBA00022692"/>
    </source>
</evidence>
<evidence type="ECO:0000256" key="3">
    <source>
        <dbReference type="ARBA" id="ARBA00022475"/>
    </source>
</evidence>
<keyword evidence="7" id="KW-1133">Transmembrane helix</keyword>
<keyword evidence="2" id="KW-0813">Transport</keyword>
<evidence type="ECO:0000256" key="7">
    <source>
        <dbReference type="ARBA" id="ARBA00022989"/>
    </source>
</evidence>
<dbReference type="GO" id="GO:0009401">
    <property type="term" value="P:phosphoenolpyruvate-dependent sugar phosphotransferase system"/>
    <property type="evidence" value="ECO:0007669"/>
    <property type="project" value="UniProtKB-KW"/>
</dbReference>
<dbReference type="PROSITE" id="PS51106">
    <property type="entry name" value="PTS_EIIC_TYPE_4"/>
    <property type="match status" value="1"/>
</dbReference>
<dbReference type="AlphaFoldDB" id="A0A6N2VNZ2"/>
<dbReference type="PANTHER" id="PTHR32502:SF8">
    <property type="entry name" value="N-ACETYLGALACTOSAMINE PERMEASE IIC COMPONENT 1"/>
    <property type="match status" value="1"/>
</dbReference>
<dbReference type="PANTHER" id="PTHR32502">
    <property type="entry name" value="N-ACETYLGALACTOSAMINE PERMEASE II COMPONENT-RELATED"/>
    <property type="match status" value="1"/>
</dbReference>
<comment type="subcellular location">
    <subcellularLocation>
        <location evidence="1">Cell membrane</location>
        <topology evidence="1">Multi-pass membrane protein</topology>
    </subcellularLocation>
</comment>
<evidence type="ECO:0000256" key="2">
    <source>
        <dbReference type="ARBA" id="ARBA00022448"/>
    </source>
</evidence>
<dbReference type="GeneID" id="69469806"/>
<name>A0A6N2VNZ2_9FIRM</name>
<keyword evidence="8" id="KW-0472">Membrane</keyword>
<dbReference type="EMBL" id="CACRSQ010000007">
    <property type="protein sequence ID" value="VYT31690.1"/>
    <property type="molecule type" value="Genomic_DNA"/>
</dbReference>
<evidence type="ECO:0000256" key="8">
    <source>
        <dbReference type="ARBA" id="ARBA00023136"/>
    </source>
</evidence>
<proteinExistence type="predicted"/>
<keyword evidence="5" id="KW-0598">Phosphotransferase system</keyword>
<reference evidence="9" key="1">
    <citation type="submission" date="2019-11" db="EMBL/GenBank/DDBJ databases">
        <authorList>
            <person name="Feng L."/>
        </authorList>
    </citation>
    <scope>NUCLEOTIDE SEQUENCE</scope>
    <source>
        <strain evidence="9">AcaccaeLFYP115</strain>
    </source>
</reference>
<keyword evidence="6" id="KW-0812">Transmembrane</keyword>
<sequence>MNFVIAVFVGIWFWFAGGAPGYTFHYVLKQPLVMALPIGLLMGDVPQAMMIGAAIELVYVGIISPGANVPADECLAGVIAIPIAMKIGADPATAVVLAVPFGVLGVFLDQLRRTVNARWAHVADKYALAGDEKGLFRCAVIYPMAVGFLMRFPPVFIANYFGADVVEKFLNAMPQWIIHGISVTGGVLPALGFAIILFVIGQRSLLPFYFMGYFAVQYLKINTMAAAVFGICIALVILFMKNDGQEEIMQRVKKLQICDDDDE</sequence>
<evidence type="ECO:0000256" key="1">
    <source>
        <dbReference type="ARBA" id="ARBA00004651"/>
    </source>
</evidence>
<keyword evidence="4" id="KW-0762">Sugar transport</keyword>
<accession>A0A6N2VNZ2</accession>
<evidence type="ECO:0000256" key="4">
    <source>
        <dbReference type="ARBA" id="ARBA00022597"/>
    </source>
</evidence>
<dbReference type="GO" id="GO:0005886">
    <property type="term" value="C:plasma membrane"/>
    <property type="evidence" value="ECO:0007669"/>
    <property type="project" value="UniProtKB-SubCell"/>
</dbReference>